<dbReference type="Proteomes" id="UP000807353">
    <property type="component" value="Unassembled WGS sequence"/>
</dbReference>
<evidence type="ECO:0000313" key="5">
    <source>
        <dbReference type="Proteomes" id="UP000807353"/>
    </source>
</evidence>
<reference evidence="4" key="1">
    <citation type="submission" date="2020-11" db="EMBL/GenBank/DDBJ databases">
        <authorList>
            <consortium name="DOE Joint Genome Institute"/>
            <person name="Ahrendt S."/>
            <person name="Riley R."/>
            <person name="Andreopoulos W."/>
            <person name="Labutti K."/>
            <person name="Pangilinan J."/>
            <person name="Ruiz-Duenas F.J."/>
            <person name="Barrasa J.M."/>
            <person name="Sanchez-Garcia M."/>
            <person name="Camarero S."/>
            <person name="Miyauchi S."/>
            <person name="Serrano A."/>
            <person name="Linde D."/>
            <person name="Babiker R."/>
            <person name="Drula E."/>
            <person name="Ayuso-Fernandez I."/>
            <person name="Pacheco R."/>
            <person name="Padilla G."/>
            <person name="Ferreira P."/>
            <person name="Barriuso J."/>
            <person name="Kellner H."/>
            <person name="Castanera R."/>
            <person name="Alfaro M."/>
            <person name="Ramirez L."/>
            <person name="Pisabarro A.G."/>
            <person name="Kuo A."/>
            <person name="Tritt A."/>
            <person name="Lipzen A."/>
            <person name="He G."/>
            <person name="Yan M."/>
            <person name="Ng V."/>
            <person name="Cullen D."/>
            <person name="Martin F."/>
            <person name="Rosso M.-N."/>
            <person name="Henrissat B."/>
            <person name="Hibbett D."/>
            <person name="Martinez A.T."/>
            <person name="Grigoriev I.V."/>
        </authorList>
    </citation>
    <scope>NUCLEOTIDE SEQUENCE</scope>
    <source>
        <strain evidence="4">CBS 247.69</strain>
    </source>
</reference>
<dbReference type="InterPro" id="IPR036867">
    <property type="entry name" value="R3H_dom_sf"/>
</dbReference>
<keyword evidence="5" id="KW-1185">Reference proteome</keyword>
<comment type="caution">
    <text evidence="4">The sequence shown here is derived from an EMBL/GenBank/DDBJ whole genome shotgun (WGS) entry which is preliminary data.</text>
</comment>
<feature type="compositionally biased region" description="Acidic residues" evidence="1">
    <location>
        <begin position="467"/>
        <end position="478"/>
    </location>
</feature>
<feature type="compositionally biased region" description="Acidic residues" evidence="1">
    <location>
        <begin position="390"/>
        <end position="400"/>
    </location>
</feature>
<feature type="region of interest" description="Disordered" evidence="1">
    <location>
        <begin position="237"/>
        <end position="347"/>
    </location>
</feature>
<feature type="region of interest" description="Disordered" evidence="1">
    <location>
        <begin position="370"/>
        <end position="412"/>
    </location>
</feature>
<feature type="region of interest" description="Disordered" evidence="1">
    <location>
        <begin position="451"/>
        <end position="478"/>
    </location>
</feature>
<protein>
    <recommendedName>
        <fullName evidence="6">Protein SQS1</fullName>
    </recommendedName>
</protein>
<organism evidence="4 5">
    <name type="scientific">Collybia nuda</name>
    <dbReference type="NCBI Taxonomy" id="64659"/>
    <lineage>
        <taxon>Eukaryota</taxon>
        <taxon>Fungi</taxon>
        <taxon>Dikarya</taxon>
        <taxon>Basidiomycota</taxon>
        <taxon>Agaricomycotina</taxon>
        <taxon>Agaricomycetes</taxon>
        <taxon>Agaricomycetidae</taxon>
        <taxon>Agaricales</taxon>
        <taxon>Tricholomatineae</taxon>
        <taxon>Clitocybaceae</taxon>
        <taxon>Collybia</taxon>
    </lineage>
</organism>
<dbReference type="InterPro" id="IPR000467">
    <property type="entry name" value="G_patch_dom"/>
</dbReference>
<feature type="domain" description="R3H" evidence="3">
    <location>
        <begin position="690"/>
        <end position="757"/>
    </location>
</feature>
<dbReference type="Pfam" id="PF01424">
    <property type="entry name" value="R3H"/>
    <property type="match status" value="1"/>
</dbReference>
<dbReference type="Pfam" id="PF01585">
    <property type="entry name" value="G-patch"/>
    <property type="match status" value="1"/>
</dbReference>
<dbReference type="PANTHER" id="PTHR14195">
    <property type="entry name" value="G PATCH DOMAIN CONTAINING PROTEIN 2"/>
    <property type="match status" value="1"/>
</dbReference>
<feature type="compositionally biased region" description="Acidic residues" evidence="1">
    <location>
        <begin position="551"/>
        <end position="561"/>
    </location>
</feature>
<dbReference type="PROSITE" id="PS51061">
    <property type="entry name" value="R3H"/>
    <property type="match status" value="1"/>
</dbReference>
<proteinExistence type="predicted"/>
<feature type="compositionally biased region" description="Polar residues" evidence="1">
    <location>
        <begin position="282"/>
        <end position="291"/>
    </location>
</feature>
<dbReference type="EMBL" id="MU150759">
    <property type="protein sequence ID" value="KAF9455336.1"/>
    <property type="molecule type" value="Genomic_DNA"/>
</dbReference>
<dbReference type="SMART" id="SM00443">
    <property type="entry name" value="G_patch"/>
    <property type="match status" value="1"/>
</dbReference>
<dbReference type="OrthoDB" id="21470at2759"/>
<name>A0A9P5XT76_9AGAR</name>
<feature type="compositionally biased region" description="Polar residues" evidence="1">
    <location>
        <begin position="252"/>
        <end position="266"/>
    </location>
</feature>
<evidence type="ECO:0000259" key="2">
    <source>
        <dbReference type="PROSITE" id="PS50174"/>
    </source>
</evidence>
<accession>A0A9P5XT76</accession>
<dbReference type="GO" id="GO:0003676">
    <property type="term" value="F:nucleic acid binding"/>
    <property type="evidence" value="ECO:0007669"/>
    <property type="project" value="UniProtKB-UniRule"/>
</dbReference>
<feature type="non-terminal residue" evidence="4">
    <location>
        <position position="1"/>
    </location>
</feature>
<feature type="region of interest" description="Disordered" evidence="1">
    <location>
        <begin position="499"/>
        <end position="562"/>
    </location>
</feature>
<feature type="compositionally biased region" description="Acidic residues" evidence="1">
    <location>
        <begin position="500"/>
        <end position="516"/>
    </location>
</feature>
<dbReference type="AlphaFoldDB" id="A0A9P5XT76"/>
<feature type="region of interest" description="Disordered" evidence="1">
    <location>
        <begin position="157"/>
        <end position="192"/>
    </location>
</feature>
<feature type="compositionally biased region" description="Low complexity" evidence="1">
    <location>
        <begin position="305"/>
        <end position="317"/>
    </location>
</feature>
<evidence type="ECO:0000256" key="1">
    <source>
        <dbReference type="SAM" id="MobiDB-lite"/>
    </source>
</evidence>
<dbReference type="Gene3D" id="3.30.1370.50">
    <property type="entry name" value="R3H-like domain"/>
    <property type="match status" value="1"/>
</dbReference>
<sequence length="860" mass="94306">YTKTLFEEEEEILQAVVEEIGETEKSHVPTADRVFRVFSGGNVPPMFSSASEDDHDEELEEIDFSEISKLLDVPSRPNSTTNIDMAVVEEKFTGFFIDTTPTPVISDPTMVTDDTPTPLATIPPVPIIGQPIEKTKAPDQGIMQVNDISSINTEIGATSTRGGPSAPDPNTDDISTPVAIDPPRVLSDIGRLPSPKQELDFYIDTEPARINSPHLSGAPDIDIEEDEEVIVYVAPHPRSGRLTPAPSDHTTDVTSLPSTSILTGTSHPPAPSSPGLREPQASKPSTSTYKSNLPPPSTPIPPAPSFESISFSFFNSPAPNKQPRHAPVFTTRAKSKAQLKQRQREARAIRKRVERQAVFGSFGAIMSEAQLRGSNPKRDPRWEERRQDDSDVDWGDEDGEGGGVQEATGLAEGMDLDPDLVMDIDAMKTFAAGMSQKGDRFITMDDIADEERMRAEDEDTRDVGSSGDDEEDENTADDEVDAVVNAEENMMLAEFGDIADFSDDDDDGSDEDDSDDEGHSPRTGFQARLERLRNHTRGKRPRDTRHVSFDEGSDDGDDDDAFMSNLTWAEQDEEFIAHIEMLVDDNDSILTGRDRKERNKLFRAVRDGTFADIDGFIPARKNKDKYKDLPSELQEQWQKDREKKAELRRARELARLEAAADPLSTKKGGKKGRKAMLAAAKLDPTITVLPNRVIDMVTLVQQIRRFIANVGGPLTMSLPPTNKTTRKSIHEMALAFNLKSQSKGKGDSRYTTLSKTTRSGYGINEQKITKLVRRNGAWGGEFTGSSGGRDRGQGRPIVPKHRDGDEVGKAAPKIGQSNIGFKMLASMGWSEGDRIGVTGGLDAPLTAVIKNTKLGLGANK</sequence>
<feature type="domain" description="G-patch" evidence="2">
    <location>
        <begin position="816"/>
        <end position="860"/>
    </location>
</feature>
<feature type="region of interest" description="Disordered" evidence="1">
    <location>
        <begin position="780"/>
        <end position="812"/>
    </location>
</feature>
<dbReference type="SMART" id="SM00393">
    <property type="entry name" value="R3H"/>
    <property type="match status" value="1"/>
</dbReference>
<dbReference type="SUPFAM" id="SSF82708">
    <property type="entry name" value="R3H domain"/>
    <property type="match status" value="1"/>
</dbReference>
<evidence type="ECO:0008006" key="6">
    <source>
        <dbReference type="Google" id="ProtNLM"/>
    </source>
</evidence>
<dbReference type="InterPro" id="IPR051189">
    <property type="entry name" value="Splicing_assoc_domain"/>
</dbReference>
<feature type="compositionally biased region" description="Basic residues" evidence="1">
    <location>
        <begin position="534"/>
        <end position="543"/>
    </location>
</feature>
<feature type="compositionally biased region" description="Pro residues" evidence="1">
    <location>
        <begin position="293"/>
        <end position="304"/>
    </location>
</feature>
<feature type="compositionally biased region" description="Basic and acidic residues" evidence="1">
    <location>
        <begin position="376"/>
        <end position="389"/>
    </location>
</feature>
<gene>
    <name evidence="4" type="ORF">BDZ94DRAFT_1278370</name>
</gene>
<dbReference type="InterPro" id="IPR001374">
    <property type="entry name" value="R3H_dom"/>
</dbReference>
<dbReference type="PROSITE" id="PS50174">
    <property type="entry name" value="G_PATCH"/>
    <property type="match status" value="1"/>
</dbReference>
<evidence type="ECO:0000259" key="3">
    <source>
        <dbReference type="PROSITE" id="PS51061"/>
    </source>
</evidence>
<evidence type="ECO:0000313" key="4">
    <source>
        <dbReference type="EMBL" id="KAF9455336.1"/>
    </source>
</evidence>